<feature type="compositionally biased region" description="Low complexity" evidence="2">
    <location>
        <begin position="537"/>
        <end position="555"/>
    </location>
</feature>
<dbReference type="InterPro" id="IPR006597">
    <property type="entry name" value="Sel1-like"/>
</dbReference>
<reference evidence="3 4" key="1">
    <citation type="submission" date="2018-05" db="EMBL/GenBank/DDBJ databases">
        <title>Whole genome sequencing for identification of molecular markers to develop diagnostic detection tools for the regulated plant pathogen Lachnellula willkommii.</title>
        <authorList>
            <person name="Giroux E."/>
            <person name="Bilodeau G."/>
        </authorList>
    </citation>
    <scope>NUCLEOTIDE SEQUENCE [LARGE SCALE GENOMIC DNA]</scope>
    <source>
        <strain evidence="3 4">CBS 625.97</strain>
    </source>
</reference>
<feature type="compositionally biased region" description="Low complexity" evidence="2">
    <location>
        <begin position="314"/>
        <end position="324"/>
    </location>
</feature>
<proteinExistence type="predicted"/>
<protein>
    <submittedName>
        <fullName evidence="3">Chitin synthase regulatory factor 3</fullName>
    </submittedName>
</protein>
<dbReference type="Gene3D" id="1.25.40.10">
    <property type="entry name" value="Tetratricopeptide repeat domain"/>
    <property type="match status" value="2"/>
</dbReference>
<feature type="compositionally biased region" description="Gly residues" evidence="2">
    <location>
        <begin position="95"/>
        <end position="108"/>
    </location>
</feature>
<dbReference type="OrthoDB" id="272077at2759"/>
<feature type="non-terminal residue" evidence="3">
    <location>
        <position position="1"/>
    </location>
</feature>
<keyword evidence="1" id="KW-0677">Repeat</keyword>
<feature type="compositionally biased region" description="Low complexity" evidence="2">
    <location>
        <begin position="36"/>
        <end position="50"/>
    </location>
</feature>
<dbReference type="Pfam" id="PF08238">
    <property type="entry name" value="Sel1"/>
    <property type="match status" value="7"/>
</dbReference>
<evidence type="ECO:0000256" key="2">
    <source>
        <dbReference type="SAM" id="MobiDB-lite"/>
    </source>
</evidence>
<feature type="compositionally biased region" description="Gly residues" evidence="2">
    <location>
        <begin position="127"/>
        <end position="151"/>
    </location>
</feature>
<dbReference type="PANTHER" id="PTHR46430:SF3">
    <property type="entry name" value="ACTIVATOR OF C KINASE PROTEIN 1"/>
    <property type="match status" value="1"/>
</dbReference>
<gene>
    <name evidence="3" type="primary">chr3</name>
    <name evidence="3" type="ORF">LCER1_G007499</name>
</gene>
<feature type="compositionally biased region" description="Pro residues" evidence="2">
    <location>
        <begin position="354"/>
        <end position="377"/>
    </location>
</feature>
<dbReference type="PANTHER" id="PTHR46430">
    <property type="entry name" value="PROTEIN SKT5-RELATED"/>
    <property type="match status" value="1"/>
</dbReference>
<dbReference type="SMART" id="SM00671">
    <property type="entry name" value="SEL1"/>
    <property type="match status" value="7"/>
</dbReference>
<evidence type="ECO:0000313" key="4">
    <source>
        <dbReference type="Proteomes" id="UP000481288"/>
    </source>
</evidence>
<sequence>SLPTPARPYNGSAARRPVPPQGPQQGYNQPPPQQYPPQQYDQYGQDGYGYDDYHNGYAQEYDGGYQDVNGGGRGNGYPPQNEQNYPPQQEPYGNDRGGGMPPRGGGRGAPQMRGAPPMQRPPPVDGARGGYGGGPGPGRGYPNGGPPGRGGRPPMDRGPNSDPARQQRRPLKTPPISPDDPSSTFDNPFPSFPGGKKKTSLSEEQNIVQKMANIEVGPPPQNRPRGPGSKGSRDNYPMGAPTDDYGRPSMERRTAPDDYGRHSADNQRRPPDDYGRQSAESTRSGPPRGYPPQRPPQQGYPQPRRGPPPGQGYGPQQNGYGDPGYNDRGGYDQGSAPPAREDFRPPGRSMTMPNQPPLPEMVRKPPMPRPMEGPGPSAPYNGPVGPIGRGMPPRPSTASGARPPPQRPYPSQPPPLDLYANGQRHPSSEGYYTHQNNGSIDELYDAYYDSPGGAQRRPQSTESEMPNFDAAPIKPSNHRRGASIDEHIQPPAPLQPGFGMQVKPVKSQPDIRHRAQPQAAVFEMADEAPPLPPAMPHPNAYPDQYDDGYGQDPYGMNPGPAFVPYDEPPQQNGFQPPPRSASAAPRAPGGLPNGPRGGLPNGPSPNGGPPRSNTMPRQPPPNMDALPSHPTPVRAGLIPNSVASLASNKPTPVRNYGGVAPAPPPQQAPQPQIQAPQGPARPLSEAPAPVTAAELEHLRNKVKNNPNDQATQLLLAKKLVEASEVLVPAIPDQRQRNKTRERYVMDAHKHLKKLVTLNNAGAMFYLADCHGRGSLGLEPDNKEAFSLYQSAAKAGHAAAAYRTAVCCELGNEDGGGTRKDPMKAIQWYKRAATLGDTPAMYKMGMIQLKGLLGQPKSPREAVGWLKRAAQAADAENPHALHELGLLYEAPQTDASIIRDEAYSFSLFQQAADLGYKFSQFRLGCAFEYGLFNCPIDARQSIMWYSRAAAQEEHQSELALSGWYLTGSDGVLQQSDTEAYLWARKAGMAGLAKAEYAMGYFTEVGIGSPANLEDAKRWYWRAAAQNFPKARERLEDLKKGGGKAGLKSRERISRSKVGKQNEGECSVM</sequence>
<feature type="compositionally biased region" description="Pro residues" evidence="2">
    <location>
        <begin position="402"/>
        <end position="416"/>
    </location>
</feature>
<feature type="compositionally biased region" description="Polar residues" evidence="2">
    <location>
        <begin position="641"/>
        <end position="650"/>
    </location>
</feature>
<feature type="non-terminal residue" evidence="3">
    <location>
        <position position="1067"/>
    </location>
</feature>
<keyword evidence="4" id="KW-1185">Reference proteome</keyword>
<dbReference type="InterPro" id="IPR011990">
    <property type="entry name" value="TPR-like_helical_dom_sf"/>
</dbReference>
<feature type="region of interest" description="Disordered" evidence="2">
    <location>
        <begin position="1"/>
        <end position="688"/>
    </location>
</feature>
<evidence type="ECO:0000256" key="1">
    <source>
        <dbReference type="ARBA" id="ARBA00022737"/>
    </source>
</evidence>
<feature type="compositionally biased region" description="Low complexity" evidence="2">
    <location>
        <begin position="580"/>
        <end position="590"/>
    </location>
</feature>
<dbReference type="EMBL" id="QGMG01001337">
    <property type="protein sequence ID" value="TVY49177.1"/>
    <property type="molecule type" value="Genomic_DNA"/>
</dbReference>
<evidence type="ECO:0000313" key="3">
    <source>
        <dbReference type="EMBL" id="TVY49177.1"/>
    </source>
</evidence>
<feature type="compositionally biased region" description="Low complexity" evidence="2">
    <location>
        <begin position="76"/>
        <end position="94"/>
    </location>
</feature>
<name>A0A7D8ULV5_9HELO</name>
<dbReference type="InterPro" id="IPR051726">
    <property type="entry name" value="Chitin_Synth_Reg"/>
</dbReference>
<organism evidence="3 4">
    <name type="scientific">Lachnellula cervina</name>
    <dbReference type="NCBI Taxonomy" id="1316786"/>
    <lineage>
        <taxon>Eukaryota</taxon>
        <taxon>Fungi</taxon>
        <taxon>Dikarya</taxon>
        <taxon>Ascomycota</taxon>
        <taxon>Pezizomycotina</taxon>
        <taxon>Leotiomycetes</taxon>
        <taxon>Helotiales</taxon>
        <taxon>Lachnaceae</taxon>
        <taxon>Lachnellula</taxon>
    </lineage>
</organism>
<feature type="region of interest" description="Disordered" evidence="2">
    <location>
        <begin position="1037"/>
        <end position="1067"/>
    </location>
</feature>
<dbReference type="SUPFAM" id="SSF81901">
    <property type="entry name" value="HCP-like"/>
    <property type="match status" value="2"/>
</dbReference>
<feature type="compositionally biased region" description="Low complexity" evidence="2">
    <location>
        <begin position="669"/>
        <end position="682"/>
    </location>
</feature>
<comment type="caution">
    <text evidence="3">The sequence shown here is derived from an EMBL/GenBank/DDBJ whole genome shotgun (WGS) entry which is preliminary data.</text>
</comment>
<feature type="compositionally biased region" description="Basic and acidic residues" evidence="2">
    <location>
        <begin position="244"/>
        <end position="275"/>
    </location>
</feature>
<dbReference type="Proteomes" id="UP000481288">
    <property type="component" value="Unassembled WGS sequence"/>
</dbReference>
<accession>A0A7D8ULV5</accession>
<dbReference type="AlphaFoldDB" id="A0A7D8ULV5"/>
<feature type="compositionally biased region" description="Gly residues" evidence="2">
    <location>
        <begin position="591"/>
        <end position="600"/>
    </location>
</feature>